<evidence type="ECO:0000313" key="4">
    <source>
        <dbReference type="Proteomes" id="UP000680588"/>
    </source>
</evidence>
<accession>A0A975S6J1</accession>
<evidence type="ECO:0000256" key="1">
    <source>
        <dbReference type="ARBA" id="ARBA00023002"/>
    </source>
</evidence>
<keyword evidence="3" id="KW-0503">Monooxygenase</keyword>
<dbReference type="GO" id="GO:0008688">
    <property type="term" value="F:3-(3-hydroxyphenyl)propionate hydroxylase activity"/>
    <property type="evidence" value="ECO:0007669"/>
    <property type="project" value="TreeGrafter"/>
</dbReference>
<dbReference type="PANTHER" id="PTHR43476:SF3">
    <property type="entry name" value="FAD-BINDING MONOOXYGENASE"/>
    <property type="match status" value="1"/>
</dbReference>
<dbReference type="AlphaFoldDB" id="A0A975S6J1"/>
<keyword evidence="1" id="KW-0560">Oxidoreductase</keyword>
<dbReference type="KEGG" id="asun:KG104_02765"/>
<dbReference type="PRINTS" id="PR00420">
    <property type="entry name" value="RNGMNOXGNASE"/>
</dbReference>
<dbReference type="Pfam" id="PF01494">
    <property type="entry name" value="FAD_binding_3"/>
    <property type="match status" value="1"/>
</dbReference>
<gene>
    <name evidence="3" type="ORF">KG104_02765</name>
</gene>
<dbReference type="InterPro" id="IPR002938">
    <property type="entry name" value="FAD-bd"/>
</dbReference>
<dbReference type="GO" id="GO:0071949">
    <property type="term" value="F:FAD binding"/>
    <property type="evidence" value="ECO:0007669"/>
    <property type="project" value="InterPro"/>
</dbReference>
<organism evidence="3 4">
    <name type="scientific">Arthrobacter sunyaminii</name>
    <dbReference type="NCBI Taxonomy" id="2816859"/>
    <lineage>
        <taxon>Bacteria</taxon>
        <taxon>Bacillati</taxon>
        <taxon>Actinomycetota</taxon>
        <taxon>Actinomycetes</taxon>
        <taxon>Micrococcales</taxon>
        <taxon>Micrococcaceae</taxon>
        <taxon>Arthrobacter</taxon>
    </lineage>
</organism>
<name>A0A975S6J1_9MICC</name>
<dbReference type="Gene3D" id="3.30.70.2450">
    <property type="match status" value="1"/>
</dbReference>
<dbReference type="SUPFAM" id="SSF51905">
    <property type="entry name" value="FAD/NAD(P)-binding domain"/>
    <property type="match status" value="1"/>
</dbReference>
<dbReference type="Proteomes" id="UP000680588">
    <property type="component" value="Chromosome"/>
</dbReference>
<evidence type="ECO:0000259" key="2">
    <source>
        <dbReference type="Pfam" id="PF01494"/>
    </source>
</evidence>
<dbReference type="InterPro" id="IPR036188">
    <property type="entry name" value="FAD/NAD-bd_sf"/>
</dbReference>
<evidence type="ECO:0000313" key="3">
    <source>
        <dbReference type="EMBL" id="QWQ36749.1"/>
    </source>
</evidence>
<protein>
    <submittedName>
        <fullName evidence="3">FAD-dependent monooxygenase</fullName>
    </submittedName>
</protein>
<keyword evidence="4" id="KW-1185">Reference proteome</keyword>
<dbReference type="EMBL" id="CP076456">
    <property type="protein sequence ID" value="QWQ36749.1"/>
    <property type="molecule type" value="Genomic_DNA"/>
</dbReference>
<dbReference type="GO" id="GO:0019622">
    <property type="term" value="P:3-(3-hydroxy)phenylpropionate catabolic process"/>
    <property type="evidence" value="ECO:0007669"/>
    <property type="project" value="TreeGrafter"/>
</dbReference>
<proteinExistence type="predicted"/>
<feature type="domain" description="FAD-binding" evidence="2">
    <location>
        <begin position="39"/>
        <end position="379"/>
    </location>
</feature>
<dbReference type="PANTHER" id="PTHR43476">
    <property type="entry name" value="3-(3-HYDROXY-PHENYL)PROPIONATE/3-HYDROXYCINNAMIC ACID HYDROXYLASE"/>
    <property type="match status" value="1"/>
</dbReference>
<reference evidence="3" key="1">
    <citation type="submission" date="2021-06" db="EMBL/GenBank/DDBJ databases">
        <title>Novel species in genus Arthrobacter.</title>
        <authorList>
            <person name="Zhang G."/>
        </authorList>
    </citation>
    <scope>NUCLEOTIDE SEQUENCE</scope>
    <source>
        <strain evidence="3">Zg-ZUI122</strain>
    </source>
</reference>
<dbReference type="InterPro" id="IPR050631">
    <property type="entry name" value="PheA/TfdB_FAD_monoxygenase"/>
</dbReference>
<sequence length="426" mass="44234">MELRAAPAVAKPADAFSARDETVTAQAQRPAAVAVPRTETDVAVVGGGPVGVFLAVLLAQAGASVQVLEQRRERSAHSRAIGIHPPSLEALAGAGVAERVTGEGVQIRRGEARSSGRHVAALDFAAASERFPYVLTLPQLRTEALLEARLKELDPGALVRGVRVTELHDDGGRVRISGVRTGASDRSEESGESGDIGMSAQIVVAADGARSGVRQLLGTPCRTRALRDTYLMGDFIDSTGDGSTAVLYLESGGIVESFPLPGGIRRWVAHTDQLLGTATAADLAAMVGERTGVSPDPASNTMLSAFAVRTGLVRNLVRGRTVLIGDAAHEVSPIGGQGMNLGWLDAAALAPIITASLDGRDVGASLAVYERQRLRAARVASAQAQLNMALGRPLAPALLAARNAGLARVLRSPAAGNLVARRFTMQ</sequence>
<dbReference type="Gene3D" id="3.50.50.60">
    <property type="entry name" value="FAD/NAD(P)-binding domain"/>
    <property type="match status" value="1"/>
</dbReference>